<comment type="caution">
    <text evidence="1">The sequence shown here is derived from an EMBL/GenBank/DDBJ whole genome shotgun (WGS) entry which is preliminary data.</text>
</comment>
<dbReference type="EMBL" id="MU275841">
    <property type="protein sequence ID" value="KAI0053219.1"/>
    <property type="molecule type" value="Genomic_DNA"/>
</dbReference>
<reference evidence="1" key="1">
    <citation type="submission" date="2021-02" db="EMBL/GenBank/DDBJ databases">
        <authorList>
            <consortium name="DOE Joint Genome Institute"/>
            <person name="Ahrendt S."/>
            <person name="Looney B.P."/>
            <person name="Miyauchi S."/>
            <person name="Morin E."/>
            <person name="Drula E."/>
            <person name="Courty P.E."/>
            <person name="Chicoki N."/>
            <person name="Fauchery L."/>
            <person name="Kohler A."/>
            <person name="Kuo A."/>
            <person name="Labutti K."/>
            <person name="Pangilinan J."/>
            <person name="Lipzen A."/>
            <person name="Riley R."/>
            <person name="Andreopoulos W."/>
            <person name="He G."/>
            <person name="Johnson J."/>
            <person name="Barry K.W."/>
            <person name="Grigoriev I.V."/>
            <person name="Nagy L."/>
            <person name="Hibbett D."/>
            <person name="Henrissat B."/>
            <person name="Matheny P.B."/>
            <person name="Labbe J."/>
            <person name="Martin F."/>
        </authorList>
    </citation>
    <scope>NUCLEOTIDE SEQUENCE</scope>
    <source>
        <strain evidence="1">FP105234-sp</strain>
    </source>
</reference>
<proteinExistence type="predicted"/>
<keyword evidence="2" id="KW-1185">Reference proteome</keyword>
<gene>
    <name evidence="1" type="ORF">FA95DRAFT_941363</name>
</gene>
<accession>A0ACB8SA76</accession>
<reference evidence="1" key="2">
    <citation type="journal article" date="2022" name="New Phytol.">
        <title>Evolutionary transition to the ectomycorrhizal habit in the genomes of a hyperdiverse lineage of mushroom-forming fungi.</title>
        <authorList>
            <person name="Looney B."/>
            <person name="Miyauchi S."/>
            <person name="Morin E."/>
            <person name="Drula E."/>
            <person name="Courty P.E."/>
            <person name="Kohler A."/>
            <person name="Kuo A."/>
            <person name="LaButti K."/>
            <person name="Pangilinan J."/>
            <person name="Lipzen A."/>
            <person name="Riley R."/>
            <person name="Andreopoulos W."/>
            <person name="He G."/>
            <person name="Johnson J."/>
            <person name="Nolan M."/>
            <person name="Tritt A."/>
            <person name="Barry K.W."/>
            <person name="Grigoriev I.V."/>
            <person name="Nagy L.G."/>
            <person name="Hibbett D."/>
            <person name="Henrissat B."/>
            <person name="Matheny P.B."/>
            <person name="Labbe J."/>
            <person name="Martin F.M."/>
        </authorList>
    </citation>
    <scope>NUCLEOTIDE SEQUENCE</scope>
    <source>
        <strain evidence="1">FP105234-sp</strain>
    </source>
</reference>
<evidence type="ECO:0000313" key="2">
    <source>
        <dbReference type="Proteomes" id="UP000814033"/>
    </source>
</evidence>
<organism evidence="1 2">
    <name type="scientific">Auriscalpium vulgare</name>
    <dbReference type="NCBI Taxonomy" id="40419"/>
    <lineage>
        <taxon>Eukaryota</taxon>
        <taxon>Fungi</taxon>
        <taxon>Dikarya</taxon>
        <taxon>Basidiomycota</taxon>
        <taxon>Agaricomycotina</taxon>
        <taxon>Agaricomycetes</taxon>
        <taxon>Russulales</taxon>
        <taxon>Auriscalpiaceae</taxon>
        <taxon>Auriscalpium</taxon>
    </lineage>
</organism>
<sequence length="350" mass="39877">MSTSATVGPENIVHVVAPILIGRLLNFFFYGILFVQVYLYYFYFPEDRKRVKCLVYGIFILETVQTAFAGNDLFYWLCKNFGNYAALDKWYLTTIDTPIFGSITTLVVQSFFSYRIQIIKKSLRWLSIIIFMISLLQVIGGVVGGIQGTVHPSVADAHRKESVILVYLWYAGDAVADTMIAVTMVYLFAVSRNQDFHYMNDVLTRLMRLTVETNVLSASVVILSLALYAGLPNHRYYFAPAAIISKLYANTLLVSLNNRISIRDMTRRRSHSKSLSRQLPDTLLRNLQQSIDSDNRRSESTELRFSIPAPEEQRRVFRPDWPEDIPERSSVIYLANLGENGLTPPPKAKA</sequence>
<dbReference type="Proteomes" id="UP000814033">
    <property type="component" value="Unassembled WGS sequence"/>
</dbReference>
<protein>
    <submittedName>
        <fullName evidence="1">Uncharacterized protein</fullName>
    </submittedName>
</protein>
<name>A0ACB8SA76_9AGAM</name>
<evidence type="ECO:0000313" key="1">
    <source>
        <dbReference type="EMBL" id="KAI0053219.1"/>
    </source>
</evidence>